<keyword evidence="3" id="KW-1185">Reference proteome</keyword>
<dbReference type="EMBL" id="CP116967">
    <property type="protein sequence ID" value="WNM59013.1"/>
    <property type="molecule type" value="Genomic_DNA"/>
</dbReference>
<name>A0AA96GHK6_9BACT</name>
<gene>
    <name evidence="2" type="ORF">PP769_04395</name>
</gene>
<dbReference type="RefSeq" id="WP_312645640.1">
    <property type="nucleotide sequence ID" value="NZ_CP116967.1"/>
</dbReference>
<keyword evidence="1" id="KW-0812">Transmembrane</keyword>
<keyword evidence="1" id="KW-0472">Membrane</keyword>
<evidence type="ECO:0000313" key="2">
    <source>
        <dbReference type="EMBL" id="WNM59013.1"/>
    </source>
</evidence>
<feature type="transmembrane region" description="Helical" evidence="1">
    <location>
        <begin position="57"/>
        <end position="78"/>
    </location>
</feature>
<dbReference type="KEGG" id="nall:PP769_04395"/>
<reference evidence="2 3" key="1">
    <citation type="submission" date="2023-01" db="EMBL/GenBank/DDBJ databases">
        <title>Cultivation and genomic characterization of new, ubiquitous marine nitrite-oxidizing bacteria from the Nitrospirales.</title>
        <authorList>
            <person name="Mueller A.J."/>
            <person name="Daebeler A."/>
            <person name="Herbold C.W."/>
            <person name="Kirkegaard R.H."/>
            <person name="Daims H."/>
        </authorList>
    </citation>
    <scope>NUCLEOTIDE SEQUENCE [LARGE SCALE GENOMIC DNA]</scope>
    <source>
        <strain evidence="2 3">VA</strain>
    </source>
</reference>
<dbReference type="Proteomes" id="UP001302719">
    <property type="component" value="Chromosome"/>
</dbReference>
<protein>
    <submittedName>
        <fullName evidence="2">Uncharacterized protein</fullName>
    </submittedName>
</protein>
<evidence type="ECO:0000313" key="3">
    <source>
        <dbReference type="Proteomes" id="UP001302719"/>
    </source>
</evidence>
<keyword evidence="1" id="KW-1133">Transmembrane helix</keyword>
<organism evidence="2 3">
    <name type="scientific">Candidatus Nitrospira allomarina</name>
    <dbReference type="NCBI Taxonomy" id="3020900"/>
    <lineage>
        <taxon>Bacteria</taxon>
        <taxon>Pseudomonadati</taxon>
        <taxon>Nitrospirota</taxon>
        <taxon>Nitrospiria</taxon>
        <taxon>Nitrospirales</taxon>
        <taxon>Nitrospiraceae</taxon>
        <taxon>Nitrospira</taxon>
    </lineage>
</organism>
<dbReference type="AlphaFoldDB" id="A0AA96GHK6"/>
<sequence length="240" mass="26982">MNGHLTCVFFLNLSPDYIFPGSREEAEKSDCLREGLRLDSPHKDPGQPARRKKFDPIVLMGLGILIGGIFVISLGMFLSRPDRSIPPYSIGAQEGSLVAVHVPPYTSDPEIQTLVRRFGDVGRATRDFADMKIRPTTPDDPRGRYQTLQVIIFSDPFWTEPDNLHRYVANEVDDDSEKTFRKNFEAAVRAGYRADADGQAGWIGPWNRSGSKDRTLTMQWVFQETWEEASPHAQTSSPAP</sequence>
<proteinExistence type="predicted"/>
<evidence type="ECO:0000256" key="1">
    <source>
        <dbReference type="SAM" id="Phobius"/>
    </source>
</evidence>
<accession>A0AA96GHK6</accession>